<sequence length="221" mass="23782">MFTAALIALTVAFATDVLSEGHNLIITITLSVVIFFGAIAGLIAGWTPAVAVAGMSLGIGVLIAAVSMISDVIQALRGVDVNRLSHTTAVTLATLAVAIAGCHRAWRIEEFLADLLRLDATGLDRSGTLIRLRHAAGLLVAAIRFRIRDLARPAMKLLDWLLVSPRTEWLIAAVTLLTCRYYYGQGRGWDGVMDSAEKIGAIAGSVASVLLWLRHRRDKNR</sequence>
<keyword evidence="1" id="KW-1133">Transmembrane helix</keyword>
<keyword evidence="3" id="KW-1185">Reference proteome</keyword>
<comment type="caution">
    <text evidence="2">The sequence shown here is derived from an EMBL/GenBank/DDBJ whole genome shotgun (WGS) entry which is preliminary data.</text>
</comment>
<name>A0A367EN54_9ACTN</name>
<feature type="transmembrane region" description="Helical" evidence="1">
    <location>
        <begin position="50"/>
        <end position="69"/>
    </location>
</feature>
<dbReference type="EMBL" id="QOIL01000034">
    <property type="protein sequence ID" value="RCG19132.1"/>
    <property type="molecule type" value="Genomic_DNA"/>
</dbReference>
<keyword evidence="1" id="KW-0812">Transmembrane</keyword>
<dbReference type="Proteomes" id="UP000253094">
    <property type="component" value="Unassembled WGS sequence"/>
</dbReference>
<protein>
    <submittedName>
        <fullName evidence="2">Uncharacterized protein</fullName>
    </submittedName>
</protein>
<dbReference type="RefSeq" id="WP_114033787.1">
    <property type="nucleotide sequence ID" value="NZ_QOIL01000034.1"/>
</dbReference>
<dbReference type="AlphaFoldDB" id="A0A367EN54"/>
<feature type="transmembrane region" description="Helical" evidence="1">
    <location>
        <begin position="24"/>
        <end position="43"/>
    </location>
</feature>
<evidence type="ECO:0000313" key="2">
    <source>
        <dbReference type="EMBL" id="RCG19132.1"/>
    </source>
</evidence>
<dbReference type="OrthoDB" id="3517654at2"/>
<gene>
    <name evidence="2" type="ORF">DQ384_38290</name>
</gene>
<evidence type="ECO:0000256" key="1">
    <source>
        <dbReference type="SAM" id="Phobius"/>
    </source>
</evidence>
<reference evidence="2 3" key="1">
    <citation type="submission" date="2018-06" db="EMBL/GenBank/DDBJ databases">
        <title>Sphaerisporangium craniellae sp. nov., isolated from a marine sponge in the South China Sea.</title>
        <authorList>
            <person name="Li L."/>
        </authorList>
    </citation>
    <scope>NUCLEOTIDE SEQUENCE [LARGE SCALE GENOMIC DNA]</scope>
    <source>
        <strain evidence="2 3">CCTCC AA 208026</strain>
    </source>
</reference>
<accession>A0A367EN54</accession>
<evidence type="ECO:0000313" key="3">
    <source>
        <dbReference type="Proteomes" id="UP000253094"/>
    </source>
</evidence>
<proteinExistence type="predicted"/>
<organism evidence="2 3">
    <name type="scientific">Sphaerisporangium album</name>
    <dbReference type="NCBI Taxonomy" id="509200"/>
    <lineage>
        <taxon>Bacteria</taxon>
        <taxon>Bacillati</taxon>
        <taxon>Actinomycetota</taxon>
        <taxon>Actinomycetes</taxon>
        <taxon>Streptosporangiales</taxon>
        <taxon>Streptosporangiaceae</taxon>
        <taxon>Sphaerisporangium</taxon>
    </lineage>
</organism>
<keyword evidence="1" id="KW-0472">Membrane</keyword>